<evidence type="ECO:0000313" key="2">
    <source>
        <dbReference type="Proteomes" id="UP000694660"/>
    </source>
</evidence>
<sequence>MPTPARIAAERPRAATLPMPLRRFRLLPWCLPATAWAATLGDSMGGVGEGLADGVQRVAAALGHWLWHPLVTVDGIVLALSDRRQGVEVWQRAGGELLSGLSADPAGTAASLASLLVCAAGCVAVAVGLSEAGRRGWRAMAEALPRPRAAGRIGRLRRARAMRRERRRGEGAGHGSWARRLRHAGEDLRDGLLTVWRHGGAGVGFLALRAGGALGRSGAGLMRQSGQLVAYLALPLALLADPWIDLSVQRAATARAAEAQLVPAARAFLAAAPGLSVSALDAQAAALRRHYAAHRQQLLAPIRRLDAALDGDLARLEAQLGEGGLSDATIDHRLDHALMGFAGMRLRWLAVLVLPLPAGAADPLAVPRTWFENRATEAAVFAAARARVTDPAHAAVIDAILARLAAERDYEQCLRTWDASVLLAQPLPEVDACGGRP</sequence>
<gene>
    <name evidence="1" type="ORF">I8J34_21380</name>
</gene>
<comment type="caution">
    <text evidence="1">The sequence shown here is derived from an EMBL/GenBank/DDBJ whole genome shotgun (WGS) entry which is preliminary data.</text>
</comment>
<keyword evidence="2" id="KW-1185">Reference proteome</keyword>
<dbReference type="RefSeq" id="WP_214363671.1">
    <property type="nucleotide sequence ID" value="NZ_JAEKFT010000036.1"/>
</dbReference>
<evidence type="ECO:0000313" key="1">
    <source>
        <dbReference type="EMBL" id="MBT0963741.1"/>
    </source>
</evidence>
<protein>
    <submittedName>
        <fullName evidence="1">Uncharacterized protein</fullName>
    </submittedName>
</protein>
<dbReference type="EMBL" id="JAEKFT010000036">
    <property type="protein sequence ID" value="MBT0963741.1"/>
    <property type="molecule type" value="Genomic_DNA"/>
</dbReference>
<proteinExistence type="predicted"/>
<organism evidence="1 2">
    <name type="scientific">Denitromonas iodatirespirans</name>
    <dbReference type="NCBI Taxonomy" id="2795389"/>
    <lineage>
        <taxon>Bacteria</taxon>
        <taxon>Pseudomonadati</taxon>
        <taxon>Pseudomonadota</taxon>
        <taxon>Betaproteobacteria</taxon>
        <taxon>Rhodocyclales</taxon>
        <taxon>Zoogloeaceae</taxon>
        <taxon>Denitromonas</taxon>
    </lineage>
</organism>
<accession>A0A944DES4</accession>
<name>A0A944DES4_DENI1</name>
<dbReference type="Proteomes" id="UP000694660">
    <property type="component" value="Unassembled WGS sequence"/>
</dbReference>
<reference evidence="2" key="1">
    <citation type="journal article" date="2022" name="ISME J.">
        <title>Genetic and phylogenetic analysis of dissimilatory iodate-reducing bacteria identifies potential niches across the world's oceans.</title>
        <authorList>
            <person name="Reyes-Umana V."/>
            <person name="Henning Z."/>
            <person name="Lee K."/>
            <person name="Barnum T.P."/>
            <person name="Coates J.D."/>
        </authorList>
    </citation>
    <scope>NUCLEOTIDE SEQUENCE [LARGE SCALE GENOMIC DNA]</scope>
    <source>
        <strain evidence="2">IR12</strain>
    </source>
</reference>
<dbReference type="AlphaFoldDB" id="A0A944DES4"/>